<name>A0A518AP81_9BACT</name>
<feature type="domain" description="Prenyltransferase alpha-alpha toroid" evidence="2">
    <location>
        <begin position="187"/>
        <end position="284"/>
    </location>
</feature>
<accession>A0A518AP81</accession>
<feature type="domain" description="Prenyltransferase alpha-alpha toroid" evidence="2">
    <location>
        <begin position="100"/>
        <end position="170"/>
    </location>
</feature>
<evidence type="ECO:0000313" key="3">
    <source>
        <dbReference type="EMBL" id="QDU56528.1"/>
    </source>
</evidence>
<evidence type="ECO:0000256" key="1">
    <source>
        <dbReference type="ARBA" id="ARBA00022737"/>
    </source>
</evidence>
<feature type="domain" description="Prenyltransferase alpha-alpha toroid" evidence="2">
    <location>
        <begin position="21"/>
        <end position="58"/>
    </location>
</feature>
<evidence type="ECO:0000259" key="2">
    <source>
        <dbReference type="Pfam" id="PF00432"/>
    </source>
</evidence>
<dbReference type="RefSeq" id="WP_145247264.1">
    <property type="nucleotide sequence ID" value="NZ_CP036278.1"/>
</dbReference>
<dbReference type="Gene3D" id="1.50.10.20">
    <property type="match status" value="2"/>
</dbReference>
<dbReference type="AlphaFoldDB" id="A0A518AP81"/>
<dbReference type="GO" id="GO:0016740">
    <property type="term" value="F:transferase activity"/>
    <property type="evidence" value="ECO:0007669"/>
    <property type="project" value="UniProtKB-KW"/>
</dbReference>
<reference evidence="3 4" key="1">
    <citation type="submission" date="2019-02" db="EMBL/GenBank/DDBJ databases">
        <title>Deep-cultivation of Planctomycetes and their phenomic and genomic characterization uncovers novel biology.</title>
        <authorList>
            <person name="Wiegand S."/>
            <person name="Jogler M."/>
            <person name="Boedeker C."/>
            <person name="Pinto D."/>
            <person name="Vollmers J."/>
            <person name="Rivas-Marin E."/>
            <person name="Kohn T."/>
            <person name="Peeters S.H."/>
            <person name="Heuer A."/>
            <person name="Rast P."/>
            <person name="Oberbeckmann S."/>
            <person name="Bunk B."/>
            <person name="Jeske O."/>
            <person name="Meyerdierks A."/>
            <person name="Storesund J.E."/>
            <person name="Kallscheuer N."/>
            <person name="Luecker S."/>
            <person name="Lage O.M."/>
            <person name="Pohl T."/>
            <person name="Merkel B.J."/>
            <person name="Hornburger P."/>
            <person name="Mueller R.-W."/>
            <person name="Bruemmer F."/>
            <person name="Labrenz M."/>
            <person name="Spormann A.M."/>
            <person name="Op den Camp H."/>
            <person name="Overmann J."/>
            <person name="Amann R."/>
            <person name="Jetten M.S.M."/>
            <person name="Mascher T."/>
            <person name="Medema M.H."/>
            <person name="Devos D.P."/>
            <person name="Kaster A.-K."/>
            <person name="Ovreas L."/>
            <person name="Rohde M."/>
            <person name="Galperin M.Y."/>
            <person name="Jogler C."/>
        </authorList>
    </citation>
    <scope>NUCLEOTIDE SEQUENCE [LARGE SCALE GENOMIC DNA]</scope>
    <source>
        <strain evidence="3 4">Pan181</strain>
    </source>
</reference>
<keyword evidence="3" id="KW-0808">Transferase</keyword>
<dbReference type="OrthoDB" id="257049at2"/>
<dbReference type="InterPro" id="IPR008930">
    <property type="entry name" value="Terpenoid_cyclase/PrenylTrfase"/>
</dbReference>
<evidence type="ECO:0000313" key="4">
    <source>
        <dbReference type="Proteomes" id="UP000315750"/>
    </source>
</evidence>
<gene>
    <name evidence="3" type="ORF">Pan181_27380</name>
</gene>
<dbReference type="Proteomes" id="UP000315750">
    <property type="component" value="Chromosome"/>
</dbReference>
<keyword evidence="1" id="KW-0677">Repeat</keyword>
<dbReference type="InterPro" id="IPR001330">
    <property type="entry name" value="Prenyltrans"/>
</dbReference>
<dbReference type="SUPFAM" id="SSF48239">
    <property type="entry name" value="Terpenoid cyclases/Protein prenyltransferases"/>
    <property type="match status" value="2"/>
</dbReference>
<dbReference type="Pfam" id="PF00432">
    <property type="entry name" value="Prenyltrans"/>
    <property type="match status" value="3"/>
</dbReference>
<keyword evidence="4" id="KW-1185">Reference proteome</keyword>
<organism evidence="3 4">
    <name type="scientific">Aeoliella mucimassa</name>
    <dbReference type="NCBI Taxonomy" id="2527972"/>
    <lineage>
        <taxon>Bacteria</taxon>
        <taxon>Pseudomonadati</taxon>
        <taxon>Planctomycetota</taxon>
        <taxon>Planctomycetia</taxon>
        <taxon>Pirellulales</taxon>
        <taxon>Lacipirellulaceae</taxon>
        <taxon>Aeoliella</taxon>
    </lineage>
</organism>
<dbReference type="EMBL" id="CP036278">
    <property type="protein sequence ID" value="QDU56528.1"/>
    <property type="molecule type" value="Genomic_DNA"/>
</dbReference>
<dbReference type="KEGG" id="amuc:Pan181_27380"/>
<protein>
    <submittedName>
        <fullName evidence="3">Prenyltransferase and squalene oxidase repeat protein</fullName>
    </submittedName>
</protein>
<proteinExistence type="predicted"/>
<dbReference type="CDD" id="cd00688">
    <property type="entry name" value="ISOPREN_C2_like"/>
    <property type="match status" value="1"/>
</dbReference>
<sequence length="291" mass="31559">MLQVARLAPNQLGEATPLVENFYWSQLNDDGGFADRDGKSDLYYTAFGLQGLAALQCEVPVEKVRHYLSSFADGEGLDCVHTACLARCWASVAPGQVDPTLTSKLLSEIEAYRTPDGGYHIDRDSEHGDIYGCFLALGAYQDLGQTPPNPSGIVQCVQALRTEDGGYSNGYGLTMGLTPPTAAAETLLRHLAPSAQHADAEHELWLLRRLHPDGGFYALDEAPLPDLLSTATAIHALAGMKSPIEPLQDACLDFLDTLWTAQGGFYGTWEDDTLDCEYTYYGLLALGHLSL</sequence>